<accession>A0A7Y0LDF6</accession>
<sequence length="373" mass="42569">MSIIRKRSAGHKAYIPNNARDNHYLLAEFPLTDLIINTLNTQVPQAETPFGMLYQSLAKLLFSLSQKYEVTNSLFIANDKLTRVRFSQEMHQWQTAQQILFYYNPAYHELQKSFFDANYRAEKITLLFLATGSDIRVNAASFHSRISQLLAELESTLNIGSLNFRIRDHQHLTYDLFARQKTGVESKAHKMRNIKVRYASQHVQLPSSQRQMTYAIVSIPVKSHLVSLADIDQSSDDPYNPFYTLVTDAFSVAAKRYNLNNGALIANGLIPIVRHSEHEAVSRIGELQMLGYNPELSPCGIISKWDARALVENLQLVFVATKENQSDSAHAKFLNQIELAVKLFATELELSPEQDEIIIRFHQHIAYNLSQID</sequence>
<dbReference type="Pfam" id="PF11281">
    <property type="entry name" value="DUF3083"/>
    <property type="match status" value="1"/>
</dbReference>
<reference evidence="1 2" key="1">
    <citation type="submission" date="2020-04" db="EMBL/GenBank/DDBJ databases">
        <title>Thalassotalea sp. M1531, isolated from the surface of marine red alga.</title>
        <authorList>
            <person name="Pang L."/>
            <person name="Lu D.-C."/>
        </authorList>
    </citation>
    <scope>NUCLEOTIDE SEQUENCE [LARGE SCALE GENOMIC DNA]</scope>
    <source>
        <strain evidence="1 2">M1531</strain>
    </source>
</reference>
<dbReference type="RefSeq" id="WP_169075444.1">
    <property type="nucleotide sequence ID" value="NZ_JABBXH010000003.1"/>
</dbReference>
<evidence type="ECO:0000313" key="1">
    <source>
        <dbReference type="EMBL" id="NMP32127.1"/>
    </source>
</evidence>
<dbReference type="AlphaFoldDB" id="A0A7Y0LDF6"/>
<dbReference type="Proteomes" id="UP000568664">
    <property type="component" value="Unassembled WGS sequence"/>
</dbReference>
<keyword evidence="2" id="KW-1185">Reference proteome</keyword>
<proteinExistence type="predicted"/>
<protein>
    <submittedName>
        <fullName evidence="1">DUF3083 family protein</fullName>
    </submittedName>
</protein>
<dbReference type="InterPro" id="IPR021433">
    <property type="entry name" value="DUF3083"/>
</dbReference>
<name>A0A7Y0LDF6_9GAMM</name>
<organism evidence="1 2">
    <name type="scientific">Thalassotalea algicola</name>
    <dbReference type="NCBI Taxonomy" id="2716224"/>
    <lineage>
        <taxon>Bacteria</taxon>
        <taxon>Pseudomonadati</taxon>
        <taxon>Pseudomonadota</taxon>
        <taxon>Gammaproteobacteria</taxon>
        <taxon>Alteromonadales</taxon>
        <taxon>Colwelliaceae</taxon>
        <taxon>Thalassotalea</taxon>
    </lineage>
</organism>
<evidence type="ECO:0000313" key="2">
    <source>
        <dbReference type="Proteomes" id="UP000568664"/>
    </source>
</evidence>
<comment type="caution">
    <text evidence="1">The sequence shown here is derived from an EMBL/GenBank/DDBJ whole genome shotgun (WGS) entry which is preliminary data.</text>
</comment>
<gene>
    <name evidence="1" type="ORF">HII17_11155</name>
</gene>
<dbReference type="EMBL" id="JABBXH010000003">
    <property type="protein sequence ID" value="NMP32127.1"/>
    <property type="molecule type" value="Genomic_DNA"/>
</dbReference>